<dbReference type="InParanoid" id="A0A0C3HNN1"/>
<sequence length="67" mass="7766">RYSKTVRFHNDWQLRLHRKGLRDGRTRPAATVVAQEKCLFVVIVQNGPPDSTFTIFEPTRLLDKLTA</sequence>
<dbReference type="Proteomes" id="UP000054321">
    <property type="component" value="Unassembled WGS sequence"/>
</dbReference>
<dbReference type="AlphaFoldDB" id="A0A0C3HNN1"/>
<dbReference type="HOGENOM" id="CLU_2819547_0_0_1"/>
<evidence type="ECO:0000313" key="1">
    <source>
        <dbReference type="EMBL" id="KIN04605.1"/>
    </source>
</evidence>
<proteinExistence type="predicted"/>
<accession>A0A0C3HNN1</accession>
<reference evidence="2" key="2">
    <citation type="submission" date="2015-01" db="EMBL/GenBank/DDBJ databases">
        <title>Evolutionary Origins and Diversification of the Mycorrhizal Mutualists.</title>
        <authorList>
            <consortium name="DOE Joint Genome Institute"/>
            <consortium name="Mycorrhizal Genomics Consortium"/>
            <person name="Kohler A."/>
            <person name="Kuo A."/>
            <person name="Nagy L.G."/>
            <person name="Floudas D."/>
            <person name="Copeland A."/>
            <person name="Barry K.W."/>
            <person name="Cichocki N."/>
            <person name="Veneault-Fourrey C."/>
            <person name="LaButti K."/>
            <person name="Lindquist E.A."/>
            <person name="Lipzen A."/>
            <person name="Lundell T."/>
            <person name="Morin E."/>
            <person name="Murat C."/>
            <person name="Riley R."/>
            <person name="Ohm R."/>
            <person name="Sun H."/>
            <person name="Tunlid A."/>
            <person name="Henrissat B."/>
            <person name="Grigoriev I.V."/>
            <person name="Hibbett D.S."/>
            <person name="Martin F."/>
        </authorList>
    </citation>
    <scope>NUCLEOTIDE SEQUENCE [LARGE SCALE GENOMIC DNA]</scope>
    <source>
        <strain evidence="2">Zn</strain>
    </source>
</reference>
<protein>
    <submittedName>
        <fullName evidence="1">Uncharacterized protein</fullName>
    </submittedName>
</protein>
<gene>
    <name evidence="1" type="ORF">OIDMADRAFT_17596</name>
</gene>
<feature type="non-terminal residue" evidence="1">
    <location>
        <position position="1"/>
    </location>
</feature>
<reference evidence="1 2" key="1">
    <citation type="submission" date="2014-04" db="EMBL/GenBank/DDBJ databases">
        <authorList>
            <consortium name="DOE Joint Genome Institute"/>
            <person name="Kuo A."/>
            <person name="Martino E."/>
            <person name="Perotto S."/>
            <person name="Kohler A."/>
            <person name="Nagy L.G."/>
            <person name="Floudas D."/>
            <person name="Copeland A."/>
            <person name="Barry K.W."/>
            <person name="Cichocki N."/>
            <person name="Veneault-Fourrey C."/>
            <person name="LaButti K."/>
            <person name="Lindquist E.A."/>
            <person name="Lipzen A."/>
            <person name="Lundell T."/>
            <person name="Morin E."/>
            <person name="Murat C."/>
            <person name="Sun H."/>
            <person name="Tunlid A."/>
            <person name="Henrissat B."/>
            <person name="Grigoriev I.V."/>
            <person name="Hibbett D.S."/>
            <person name="Martin F."/>
            <person name="Nordberg H.P."/>
            <person name="Cantor M.N."/>
            <person name="Hua S.X."/>
        </authorList>
    </citation>
    <scope>NUCLEOTIDE SEQUENCE [LARGE SCALE GENOMIC DNA]</scope>
    <source>
        <strain evidence="1 2">Zn</strain>
    </source>
</reference>
<dbReference type="EMBL" id="KN832872">
    <property type="protein sequence ID" value="KIN04605.1"/>
    <property type="molecule type" value="Genomic_DNA"/>
</dbReference>
<keyword evidence="2" id="KW-1185">Reference proteome</keyword>
<name>A0A0C3HNN1_OIDMZ</name>
<evidence type="ECO:0000313" key="2">
    <source>
        <dbReference type="Proteomes" id="UP000054321"/>
    </source>
</evidence>
<organism evidence="1 2">
    <name type="scientific">Oidiodendron maius (strain Zn)</name>
    <dbReference type="NCBI Taxonomy" id="913774"/>
    <lineage>
        <taxon>Eukaryota</taxon>
        <taxon>Fungi</taxon>
        <taxon>Dikarya</taxon>
        <taxon>Ascomycota</taxon>
        <taxon>Pezizomycotina</taxon>
        <taxon>Leotiomycetes</taxon>
        <taxon>Leotiomycetes incertae sedis</taxon>
        <taxon>Myxotrichaceae</taxon>
        <taxon>Oidiodendron</taxon>
    </lineage>
</organism>